<accession>A0ABT5HGQ2</accession>
<dbReference type="InterPro" id="IPR050816">
    <property type="entry name" value="Flavin-dep_Halogenase_NPB"/>
</dbReference>
<sequence>MARLKSILICGSGVAAWFMAAGLSKALEGQNCRITVLDDGAEGDSACLGRAVLTLPSLRAFHSVLGIPEDQVIRATRAWPYTALNMGSYHIGIGDHGARLNAVAFHHFMTWRRQHGQIDNIDAFSIPALMSAQGKFTRPVNDPNSVLSGFSYGLVLDVGRYSDLLRHYALSRGVDVAEGCLTKVDGGAQIASVHRDQGVPLTADLYIDATGAAARLMSTMDVPFEADPYLKANRIRPALPHDTVVPVMTAAGQMLPVMGGTITDDVATDGEGRAFVQGRRAQFWAGNVLAVGHAGGVLQPFMGHELQLLHTSLIRLIGLFPDDGMSAVLAGEYNRLMIQTFDRVRDFVLLPQVLRGQTEGSPELIRKITQFKSRGRVVMYDEETYSEAFWVSVFLGEGVWPERYDRIIDSMDFERLNQQLIRMRDIMARAVSNMPPLQSVAGVPGVPA</sequence>
<dbReference type="RefSeq" id="WP_272743750.1">
    <property type="nucleotide sequence ID" value="NZ_JAQQKV010000001.1"/>
</dbReference>
<dbReference type="InterPro" id="IPR006905">
    <property type="entry name" value="Flavin_halogenase"/>
</dbReference>
<dbReference type="SUPFAM" id="SSF51905">
    <property type="entry name" value="FAD/NAD(P)-binding domain"/>
    <property type="match status" value="1"/>
</dbReference>
<proteinExistence type="predicted"/>
<dbReference type="PANTHER" id="PTHR43747">
    <property type="entry name" value="FAD-BINDING PROTEIN"/>
    <property type="match status" value="1"/>
</dbReference>
<comment type="caution">
    <text evidence="1">The sequence shown here is derived from an EMBL/GenBank/DDBJ whole genome shotgun (WGS) entry which is preliminary data.</text>
</comment>
<dbReference type="InterPro" id="IPR036188">
    <property type="entry name" value="FAD/NAD-bd_sf"/>
</dbReference>
<name>A0ABT5HGQ2_9CAUL</name>
<dbReference type="Proteomes" id="UP001218579">
    <property type="component" value="Unassembled WGS sequence"/>
</dbReference>
<reference evidence="1 2" key="1">
    <citation type="submission" date="2023-01" db="EMBL/GenBank/DDBJ databases">
        <title>Novel species of the genus Asticcacaulis isolated from rivers.</title>
        <authorList>
            <person name="Lu H."/>
        </authorList>
    </citation>
    <scope>NUCLEOTIDE SEQUENCE [LARGE SCALE GENOMIC DNA]</scope>
    <source>
        <strain evidence="1 2">LKC15W</strain>
    </source>
</reference>
<keyword evidence="2" id="KW-1185">Reference proteome</keyword>
<dbReference type="Gene3D" id="3.50.50.60">
    <property type="entry name" value="FAD/NAD(P)-binding domain"/>
    <property type="match status" value="2"/>
</dbReference>
<evidence type="ECO:0000313" key="1">
    <source>
        <dbReference type="EMBL" id="MDC7675440.1"/>
    </source>
</evidence>
<evidence type="ECO:0000313" key="2">
    <source>
        <dbReference type="Proteomes" id="UP001218579"/>
    </source>
</evidence>
<gene>
    <name evidence="1" type="ORF">PQU98_04825</name>
</gene>
<protein>
    <submittedName>
        <fullName evidence="1">Tryptophan 7-halogenase</fullName>
    </submittedName>
</protein>
<organism evidence="1 2">
    <name type="scientific">Asticcacaulis machinosus</name>
    <dbReference type="NCBI Taxonomy" id="2984211"/>
    <lineage>
        <taxon>Bacteria</taxon>
        <taxon>Pseudomonadati</taxon>
        <taxon>Pseudomonadota</taxon>
        <taxon>Alphaproteobacteria</taxon>
        <taxon>Caulobacterales</taxon>
        <taxon>Caulobacteraceae</taxon>
        <taxon>Asticcacaulis</taxon>
    </lineage>
</organism>
<dbReference type="Pfam" id="PF04820">
    <property type="entry name" value="Trp_halogenase"/>
    <property type="match status" value="2"/>
</dbReference>
<dbReference type="EMBL" id="JAQQKV010000001">
    <property type="protein sequence ID" value="MDC7675440.1"/>
    <property type="molecule type" value="Genomic_DNA"/>
</dbReference>
<dbReference type="PANTHER" id="PTHR43747:SF4">
    <property type="entry name" value="FLAVIN-DEPENDENT TRYPTOPHAN HALOGENASE"/>
    <property type="match status" value="1"/>
</dbReference>